<dbReference type="AlphaFoldDB" id="A0A493SUA8"/>
<dbReference type="OMA" id="VEFQCIT"/>
<dbReference type="GO" id="GO:0009986">
    <property type="term" value="C:cell surface"/>
    <property type="evidence" value="ECO:0007669"/>
    <property type="project" value="TreeGrafter"/>
</dbReference>
<evidence type="ECO:0000313" key="2">
    <source>
        <dbReference type="Ensembl" id="ENSAPLP00000017204.1"/>
    </source>
</evidence>
<dbReference type="InterPro" id="IPR013783">
    <property type="entry name" value="Ig-like_fold"/>
</dbReference>
<dbReference type="SMART" id="SM00409">
    <property type="entry name" value="IG"/>
    <property type="match status" value="2"/>
</dbReference>
<dbReference type="Ensembl" id="ENSAPLT00000024259.1">
    <property type="protein sequence ID" value="ENSAPLP00000017204.1"/>
    <property type="gene ID" value="ENSAPLG00000021659.1"/>
</dbReference>
<protein>
    <recommendedName>
        <fullName evidence="1">Ig-like domain-containing protein</fullName>
    </recommendedName>
</protein>
<feature type="domain" description="Ig-like" evidence="1">
    <location>
        <begin position="28"/>
        <end position="131"/>
    </location>
</feature>
<dbReference type="PANTHER" id="PTHR44991:SF1">
    <property type="entry name" value="IMMUNOGLOBULIN SUPERFAMILY MEMBER 5"/>
    <property type="match status" value="1"/>
</dbReference>
<dbReference type="GO" id="GO:0098609">
    <property type="term" value="P:cell-cell adhesion"/>
    <property type="evidence" value="ECO:0007669"/>
    <property type="project" value="TreeGrafter"/>
</dbReference>
<reference evidence="2 3" key="1">
    <citation type="submission" date="2017-10" db="EMBL/GenBank/DDBJ databases">
        <title>A new Pekin duck reference genome.</title>
        <authorList>
            <person name="Hou Z.-C."/>
            <person name="Zhou Z.-K."/>
            <person name="Zhu F."/>
            <person name="Hou S.-S."/>
        </authorList>
    </citation>
    <scope>NUCLEOTIDE SEQUENCE [LARGE SCALE GENOMIC DNA]</scope>
</reference>
<dbReference type="PANTHER" id="PTHR44991">
    <property type="entry name" value="IMMUNOGLOBULIN SUPERFAMILY MEMBER 5"/>
    <property type="match status" value="1"/>
</dbReference>
<dbReference type="InterPro" id="IPR036179">
    <property type="entry name" value="Ig-like_dom_sf"/>
</dbReference>
<dbReference type="Pfam" id="PF07679">
    <property type="entry name" value="I-set"/>
    <property type="match status" value="1"/>
</dbReference>
<evidence type="ECO:0000313" key="3">
    <source>
        <dbReference type="Proteomes" id="UP000016666"/>
    </source>
</evidence>
<dbReference type="PROSITE" id="PS50835">
    <property type="entry name" value="IG_LIKE"/>
    <property type="match status" value="2"/>
</dbReference>
<dbReference type="InterPro" id="IPR003599">
    <property type="entry name" value="Ig_sub"/>
</dbReference>
<dbReference type="STRING" id="8840.ENSAPLP00000017204"/>
<accession>A0A493SUA8</accession>
<dbReference type="GeneTree" id="ENSGT00940000163947"/>
<name>A0A493SUA8_ANAPP</name>
<dbReference type="SUPFAM" id="SSF48726">
    <property type="entry name" value="Immunoglobulin"/>
    <property type="match status" value="2"/>
</dbReference>
<dbReference type="InterPro" id="IPR013098">
    <property type="entry name" value="Ig_I-set"/>
</dbReference>
<feature type="domain" description="Ig-like" evidence="1">
    <location>
        <begin position="132"/>
        <end position="224"/>
    </location>
</feature>
<dbReference type="GO" id="GO:0005923">
    <property type="term" value="C:bicellular tight junction"/>
    <property type="evidence" value="ECO:0007669"/>
    <property type="project" value="TreeGrafter"/>
</dbReference>
<reference evidence="2" key="3">
    <citation type="submission" date="2025-09" db="UniProtKB">
        <authorList>
            <consortium name="Ensembl"/>
        </authorList>
    </citation>
    <scope>IDENTIFICATION</scope>
</reference>
<dbReference type="InterPro" id="IPR007110">
    <property type="entry name" value="Ig-like_dom"/>
</dbReference>
<keyword evidence="3" id="KW-1185">Reference proteome</keyword>
<proteinExistence type="predicted"/>
<organism evidence="2 3">
    <name type="scientific">Anas platyrhynchos platyrhynchos</name>
    <name type="common">Northern mallard</name>
    <dbReference type="NCBI Taxonomy" id="8840"/>
    <lineage>
        <taxon>Eukaryota</taxon>
        <taxon>Metazoa</taxon>
        <taxon>Chordata</taxon>
        <taxon>Craniata</taxon>
        <taxon>Vertebrata</taxon>
        <taxon>Euteleostomi</taxon>
        <taxon>Archelosauria</taxon>
        <taxon>Archosauria</taxon>
        <taxon>Dinosauria</taxon>
        <taxon>Saurischia</taxon>
        <taxon>Theropoda</taxon>
        <taxon>Coelurosauria</taxon>
        <taxon>Aves</taxon>
        <taxon>Neognathae</taxon>
        <taxon>Galloanserae</taxon>
        <taxon>Anseriformes</taxon>
        <taxon>Anatidae</taxon>
        <taxon>Anatinae</taxon>
        <taxon>Anas</taxon>
    </lineage>
</organism>
<dbReference type="Proteomes" id="UP000016666">
    <property type="component" value="Chromosome 1"/>
</dbReference>
<evidence type="ECO:0000259" key="1">
    <source>
        <dbReference type="PROSITE" id="PS50835"/>
    </source>
</evidence>
<reference evidence="2" key="2">
    <citation type="submission" date="2025-08" db="UniProtKB">
        <authorList>
            <consortium name="Ensembl"/>
        </authorList>
    </citation>
    <scope>IDENTIFICATION</scope>
</reference>
<dbReference type="FunFam" id="2.60.40.10:FF:001503">
    <property type="entry name" value="Immunoglobulin superfamily member 5"/>
    <property type="match status" value="1"/>
</dbReference>
<dbReference type="Gene3D" id="2.60.40.10">
    <property type="entry name" value="Immunoglobulins"/>
    <property type="match status" value="2"/>
</dbReference>
<sequence>RVGKQMLNQLLRAEHIIPVKCDGLGFCNSIVNGPTNATVLVGSEARFNCTVMKGWVILIWLFKANPVLTVINPQGAIETSDRFTSQNYTNNDEFTSELIIHNTQLDDSGKIECSTQQTGESSFAFLSVQVNGSLFIKNSTLTVKENETLEIVCEALGWAPAPDITWMTNDSLIDKSRYVTQQSQGSNDLHNALSVLTLTPTDTEILTCLADIEALPSPQNATITVFFVNSTSGEMLPWWLEHSARSETSSLVGRVLFSSILNKFFFFPPGSTRLPASGSRAFASTSTGGHCEPSSGARGSAADWQANKIIK</sequence>